<feature type="domain" description="Amine oxidase" evidence="4">
    <location>
        <begin position="13"/>
        <end position="440"/>
    </location>
</feature>
<dbReference type="Proteomes" id="UP001526201">
    <property type="component" value="Unassembled WGS sequence"/>
</dbReference>
<comment type="caution">
    <text evidence="5">The sequence shown here is derived from an EMBL/GenBank/DDBJ whole genome shotgun (WGS) entry which is preliminary data.</text>
</comment>
<dbReference type="PANTHER" id="PTHR43563">
    <property type="entry name" value="AMINE OXIDASE"/>
    <property type="match status" value="1"/>
</dbReference>
<protein>
    <submittedName>
        <fullName evidence="5">FAD-dependent oxidoreductase</fullName>
    </submittedName>
</protein>
<dbReference type="InterPro" id="IPR001613">
    <property type="entry name" value="Flavin_amine_oxidase"/>
</dbReference>
<accession>A0ABT3CIP9</accession>
<evidence type="ECO:0000313" key="5">
    <source>
        <dbReference type="EMBL" id="MCV7229358.1"/>
    </source>
</evidence>
<keyword evidence="6" id="KW-1185">Reference proteome</keyword>
<comment type="cofactor">
    <cofactor evidence="1">
        <name>FAD</name>
        <dbReference type="ChEBI" id="CHEBI:57692"/>
    </cofactor>
</comment>
<dbReference type="EMBL" id="JACKTY010000041">
    <property type="protein sequence ID" value="MCV7229358.1"/>
    <property type="molecule type" value="Genomic_DNA"/>
</dbReference>
<dbReference type="PRINTS" id="PR00757">
    <property type="entry name" value="AMINEOXDASEF"/>
</dbReference>
<dbReference type="Gene3D" id="3.50.50.60">
    <property type="entry name" value="FAD/NAD(P)-binding domain"/>
    <property type="match status" value="1"/>
</dbReference>
<evidence type="ECO:0000259" key="4">
    <source>
        <dbReference type="Pfam" id="PF01593"/>
    </source>
</evidence>
<dbReference type="SUPFAM" id="SSF51905">
    <property type="entry name" value="FAD/NAD(P)-binding domain"/>
    <property type="match status" value="1"/>
</dbReference>
<name>A0ABT3CIP9_9MYCO</name>
<proteinExistence type="inferred from homology"/>
<dbReference type="InterPro" id="IPR002937">
    <property type="entry name" value="Amino_oxidase"/>
</dbReference>
<dbReference type="PANTHER" id="PTHR43563:SF1">
    <property type="entry name" value="AMINE OXIDASE [FLAVIN-CONTAINING] B"/>
    <property type="match status" value="1"/>
</dbReference>
<evidence type="ECO:0000256" key="3">
    <source>
        <dbReference type="ARBA" id="ARBA00023002"/>
    </source>
</evidence>
<organism evidence="5 6">
    <name type="scientific">Mycolicibacterium komossense</name>
    <dbReference type="NCBI Taxonomy" id="1779"/>
    <lineage>
        <taxon>Bacteria</taxon>
        <taxon>Bacillati</taxon>
        <taxon>Actinomycetota</taxon>
        <taxon>Actinomycetes</taxon>
        <taxon>Mycobacteriales</taxon>
        <taxon>Mycobacteriaceae</taxon>
        <taxon>Mycolicibacterium</taxon>
    </lineage>
</organism>
<evidence type="ECO:0000256" key="1">
    <source>
        <dbReference type="ARBA" id="ARBA00001974"/>
    </source>
</evidence>
<dbReference type="Gene3D" id="1.10.405.10">
    <property type="entry name" value="Guanine Nucleotide Dissociation Inhibitor, domain 1"/>
    <property type="match status" value="1"/>
</dbReference>
<gene>
    <name evidence="5" type="ORF">H7J73_25435</name>
</gene>
<keyword evidence="3" id="KW-0560">Oxidoreductase</keyword>
<dbReference type="InterPro" id="IPR036188">
    <property type="entry name" value="FAD/NAD-bd_sf"/>
</dbReference>
<dbReference type="Gene3D" id="3.90.660.10">
    <property type="match status" value="1"/>
</dbReference>
<dbReference type="Pfam" id="PF01593">
    <property type="entry name" value="Amino_oxidase"/>
    <property type="match status" value="1"/>
</dbReference>
<reference evidence="5 6" key="1">
    <citation type="journal article" date="2022" name="BMC Genomics">
        <title>Comparative genome analysis of mycobacteria focusing on tRNA and non-coding RNA.</title>
        <authorList>
            <person name="Behra P.R.K."/>
            <person name="Pettersson B.M.F."/>
            <person name="Ramesh M."/>
            <person name="Das S."/>
            <person name="Dasgupta S."/>
            <person name="Kirsebom L.A."/>
        </authorList>
    </citation>
    <scope>NUCLEOTIDE SEQUENCE [LARGE SCALE GENOMIC DNA]</scope>
    <source>
        <strain evidence="5 6">DSM 44078</strain>
    </source>
</reference>
<comment type="similarity">
    <text evidence="2">Belongs to the flavin monoamine oxidase family.</text>
</comment>
<dbReference type="InterPro" id="IPR050703">
    <property type="entry name" value="Flavin_MAO"/>
</dbReference>
<evidence type="ECO:0000256" key="2">
    <source>
        <dbReference type="ARBA" id="ARBA00005995"/>
    </source>
</evidence>
<evidence type="ECO:0000313" key="6">
    <source>
        <dbReference type="Proteomes" id="UP001526201"/>
    </source>
</evidence>
<dbReference type="RefSeq" id="WP_264070582.1">
    <property type="nucleotide sequence ID" value="NZ_JACKTY010000041.1"/>
</dbReference>
<dbReference type="SUPFAM" id="SSF54373">
    <property type="entry name" value="FAD-linked reductases, C-terminal domain"/>
    <property type="match status" value="1"/>
</dbReference>
<sequence length="444" mass="47539">MTDVDVIVVGAGLAGLTAAHALVDLGATVQVLEAADRVGGRTRGGFTADGQWLELGGQWVSDEHTALRALVDRFGLQLVDAATSGRVVHVHDGRVVEAQALAQNHIELDSATAQFTALVEAVDMEQPWRTPDAAVLDEQTFAGWIRTVVPDAAARAQFTAACAALFVPDPTEVSLLHAAFYFRSTGLIGALRGIDRQAQEWRIDGGPSALCDRMAAGLGDVVRLNAPVHKLAHNDGVLAVTDDGSRYTARHAIVTTAPPMAARIRYDPILPSDRDQLSQRLHSIAVVKIYLVYARPFWRDAGLSGEAVIEGGPIPVVMDNTPPGYAGGVLVGFIEGADSLKWGLRSAAERQQVFVETAMTVFGEQAANPVEYLEYDWSMNEFTRGCYSGHFPPGAWTSYGSALTAPVGAIHWAGTETAREWTGYMEGAVRSGERAARDVMASSY</sequence>